<comment type="caution">
    <text evidence="2">The sequence shown here is derived from an EMBL/GenBank/DDBJ whole genome shotgun (WGS) entry which is preliminary data.</text>
</comment>
<evidence type="ECO:0000313" key="3">
    <source>
        <dbReference type="Proteomes" id="UP000630887"/>
    </source>
</evidence>
<proteinExistence type="predicted"/>
<feature type="region of interest" description="Disordered" evidence="1">
    <location>
        <begin position="159"/>
        <end position="188"/>
    </location>
</feature>
<dbReference type="EMBL" id="BONI01000002">
    <property type="protein sequence ID" value="GIG03749.1"/>
    <property type="molecule type" value="Genomic_DNA"/>
</dbReference>
<dbReference type="Proteomes" id="UP000630887">
    <property type="component" value="Unassembled WGS sequence"/>
</dbReference>
<dbReference type="AlphaFoldDB" id="A0A8J3KRQ7"/>
<gene>
    <name evidence="2" type="ORF">Cco03nite_04490</name>
</gene>
<reference evidence="2 3" key="1">
    <citation type="submission" date="2021-01" db="EMBL/GenBank/DDBJ databases">
        <title>Whole genome shotgun sequence of Catellatospora coxensis NBRC 107359.</title>
        <authorList>
            <person name="Komaki H."/>
            <person name="Tamura T."/>
        </authorList>
    </citation>
    <scope>NUCLEOTIDE SEQUENCE [LARGE SCALE GENOMIC DNA]</scope>
    <source>
        <strain evidence="2 3">NBRC 107359</strain>
    </source>
</reference>
<feature type="region of interest" description="Disordered" evidence="1">
    <location>
        <begin position="1"/>
        <end position="22"/>
    </location>
</feature>
<feature type="compositionally biased region" description="Basic residues" evidence="1">
    <location>
        <begin position="1"/>
        <end position="12"/>
    </location>
</feature>
<protein>
    <submittedName>
        <fullName evidence="2">Uncharacterized protein</fullName>
    </submittedName>
</protein>
<organism evidence="2 3">
    <name type="scientific">Catellatospora coxensis</name>
    <dbReference type="NCBI Taxonomy" id="310354"/>
    <lineage>
        <taxon>Bacteria</taxon>
        <taxon>Bacillati</taxon>
        <taxon>Actinomycetota</taxon>
        <taxon>Actinomycetes</taxon>
        <taxon>Micromonosporales</taxon>
        <taxon>Micromonosporaceae</taxon>
        <taxon>Catellatospora</taxon>
    </lineage>
</organism>
<sequence length="188" mass="20264">MAGRTRPWHHRPATSGPDETQRLRDLALLHRVPDRMDREYAQPLDVEALARLAHARGSPAPPDPPRVRGVAVRVPHDAPDRARHSVVARRVPLPNNIAFKQTLESYRLYLASEYRVGALIGVPAGALAGTTFRAVLLVIDRAEPAETFVAQLGEDWATAPSATTSTKKPKPAGTPGIPEVMAGGSTSP</sequence>
<evidence type="ECO:0000256" key="1">
    <source>
        <dbReference type="SAM" id="MobiDB-lite"/>
    </source>
</evidence>
<keyword evidence="3" id="KW-1185">Reference proteome</keyword>
<evidence type="ECO:0000313" key="2">
    <source>
        <dbReference type="EMBL" id="GIG03749.1"/>
    </source>
</evidence>
<name>A0A8J3KRQ7_9ACTN</name>
<accession>A0A8J3KRQ7</accession>
<feature type="compositionally biased region" description="Low complexity" evidence="1">
    <location>
        <begin position="159"/>
        <end position="176"/>
    </location>
</feature>